<accession>A0A437QGY1</accession>
<dbReference type="OrthoDB" id="199084at2"/>
<dbReference type="Proteomes" id="UP000287447">
    <property type="component" value="Unassembled WGS sequence"/>
</dbReference>
<name>A0A437QGY1_9PROT</name>
<evidence type="ECO:0000313" key="3">
    <source>
        <dbReference type="EMBL" id="RVU33827.1"/>
    </source>
</evidence>
<keyword evidence="2" id="KW-0812">Transmembrane</keyword>
<proteinExistence type="predicted"/>
<protein>
    <submittedName>
        <fullName evidence="3">DUF3750 domain-containing protein</fullName>
    </submittedName>
</protein>
<feature type="region of interest" description="Disordered" evidence="1">
    <location>
        <begin position="248"/>
        <end position="268"/>
    </location>
</feature>
<organism evidence="3 4">
    <name type="scientific">Hwanghaeella grinnelliae</name>
    <dbReference type="NCBI Taxonomy" id="2500179"/>
    <lineage>
        <taxon>Bacteria</taxon>
        <taxon>Pseudomonadati</taxon>
        <taxon>Pseudomonadota</taxon>
        <taxon>Alphaproteobacteria</taxon>
        <taxon>Rhodospirillales</taxon>
        <taxon>Rhodospirillaceae</taxon>
        <taxon>Hwanghaeella</taxon>
    </lineage>
</organism>
<dbReference type="InterPro" id="IPR022224">
    <property type="entry name" value="DUF3750"/>
</dbReference>
<evidence type="ECO:0000313" key="4">
    <source>
        <dbReference type="Proteomes" id="UP000287447"/>
    </source>
</evidence>
<keyword evidence="2" id="KW-0472">Membrane</keyword>
<comment type="caution">
    <text evidence="3">The sequence shown here is derived from an EMBL/GenBank/DDBJ whole genome shotgun (WGS) entry which is preliminary data.</text>
</comment>
<keyword evidence="2" id="KW-1133">Transmembrane helix</keyword>
<dbReference type="RefSeq" id="WP_127767857.1">
    <property type="nucleotide sequence ID" value="NZ_SADE01000004.1"/>
</dbReference>
<keyword evidence="4" id="KW-1185">Reference proteome</keyword>
<evidence type="ECO:0000256" key="1">
    <source>
        <dbReference type="SAM" id="MobiDB-lite"/>
    </source>
</evidence>
<dbReference type="AlphaFoldDB" id="A0A437QGY1"/>
<evidence type="ECO:0000256" key="2">
    <source>
        <dbReference type="SAM" id="Phobius"/>
    </source>
</evidence>
<feature type="transmembrane region" description="Helical" evidence="2">
    <location>
        <begin position="12"/>
        <end position="32"/>
    </location>
</feature>
<reference evidence="4" key="1">
    <citation type="submission" date="2019-01" db="EMBL/GenBank/DDBJ databases">
        <title>Gri0909 isolated from a small marine red alga.</title>
        <authorList>
            <person name="Kim J."/>
            <person name="Jeong S.E."/>
            <person name="Jeon C.O."/>
        </authorList>
    </citation>
    <scope>NUCLEOTIDE SEQUENCE [LARGE SCALE GENOMIC DNA]</scope>
    <source>
        <strain evidence="4">Gri0909</strain>
    </source>
</reference>
<dbReference type="Pfam" id="PF12570">
    <property type="entry name" value="DUF3750"/>
    <property type="match status" value="1"/>
</dbReference>
<sequence length="268" mass="29333">MIKTTVRHFLRWLGRIVAVLLVLLMGPGAMLLTGDVIGSDWRSASRAPVNLAPDPLENKQAIVQVYAARAFSWRGAFGVHTWIAVKPTNATRYTTYHILGWRVRYSGSGLVIGHDRPDRRWFGSEPQVLAQLEGEGVDDIIQRIDAAARQYPYAREYGLWPGPNSNTFTSWVIRQIPELRLDLPPTAIGKDYLGHDTFFDRAVSGTGYQASLFGLVGVTVALEEGLEINLAGLTFGVDPNDLNLKLPGIGRVGPSPDPTRRLGSGAGS</sequence>
<gene>
    <name evidence="3" type="ORF">EOI86_22085</name>
</gene>
<dbReference type="EMBL" id="SADE01000004">
    <property type="protein sequence ID" value="RVU33827.1"/>
    <property type="molecule type" value="Genomic_DNA"/>
</dbReference>